<reference evidence="3 4" key="1">
    <citation type="submission" date="2024-02" db="EMBL/GenBank/DDBJ databases">
        <title>Bacteria isolated from the canopy kelp, Nereocystis luetkeana.</title>
        <authorList>
            <person name="Pfister C.A."/>
            <person name="Younker I.T."/>
            <person name="Light S.H."/>
        </authorList>
    </citation>
    <scope>NUCLEOTIDE SEQUENCE [LARGE SCALE GENOMIC DNA]</scope>
    <source>
        <strain evidence="3 4">TI.2.07</strain>
    </source>
</reference>
<protein>
    <submittedName>
        <fullName evidence="3">FxsA family protein</fullName>
    </submittedName>
</protein>
<dbReference type="Pfam" id="PF04186">
    <property type="entry name" value="FxsA"/>
    <property type="match status" value="1"/>
</dbReference>
<keyword evidence="2" id="KW-0812">Transmembrane</keyword>
<keyword evidence="4" id="KW-1185">Reference proteome</keyword>
<dbReference type="EMBL" id="JBAKBA010000063">
    <property type="protein sequence ID" value="MEL0660881.1"/>
    <property type="molecule type" value="Genomic_DNA"/>
</dbReference>
<name>A0ABU9HGK7_9GAMM</name>
<comment type="caution">
    <text evidence="3">The sequence shown here is derived from an EMBL/GenBank/DDBJ whole genome shotgun (WGS) entry which is preliminary data.</text>
</comment>
<dbReference type="InterPro" id="IPR007313">
    <property type="entry name" value="FxsA"/>
</dbReference>
<evidence type="ECO:0000313" key="4">
    <source>
        <dbReference type="Proteomes" id="UP001366060"/>
    </source>
</evidence>
<dbReference type="RefSeq" id="WP_341629256.1">
    <property type="nucleotide sequence ID" value="NZ_JBAKBA010000063.1"/>
</dbReference>
<sequence>MFARLFLIFTGVSLLEIFVLVKVGGFLGAWPTILLVIITALIGSALVRSQGLQLVQKLQERMALGEMPGQQLIEGMMLIITGILLVTPGFVTDLCGLLLLQPTIRAGIAKLLLANVKFAPQSSMSGFSSQGFGQTARSDDSVIEGEFEHKEDKRID</sequence>
<dbReference type="PANTHER" id="PTHR35335">
    <property type="entry name" value="UPF0716 PROTEIN FXSA"/>
    <property type="match status" value="1"/>
</dbReference>
<evidence type="ECO:0000256" key="1">
    <source>
        <dbReference type="SAM" id="MobiDB-lite"/>
    </source>
</evidence>
<feature type="transmembrane region" description="Helical" evidence="2">
    <location>
        <begin position="5"/>
        <end position="27"/>
    </location>
</feature>
<keyword evidence="2" id="KW-1133">Transmembrane helix</keyword>
<feature type="transmembrane region" description="Helical" evidence="2">
    <location>
        <begin position="33"/>
        <end position="55"/>
    </location>
</feature>
<evidence type="ECO:0000313" key="3">
    <source>
        <dbReference type="EMBL" id="MEL0660881.1"/>
    </source>
</evidence>
<feature type="transmembrane region" description="Helical" evidence="2">
    <location>
        <begin position="76"/>
        <end position="100"/>
    </location>
</feature>
<organism evidence="3 4">
    <name type="scientific">Psychromonas arctica</name>
    <dbReference type="NCBI Taxonomy" id="168275"/>
    <lineage>
        <taxon>Bacteria</taxon>
        <taxon>Pseudomonadati</taxon>
        <taxon>Pseudomonadota</taxon>
        <taxon>Gammaproteobacteria</taxon>
        <taxon>Alteromonadales</taxon>
        <taxon>Psychromonadaceae</taxon>
        <taxon>Psychromonas</taxon>
    </lineage>
</organism>
<feature type="compositionally biased region" description="Basic and acidic residues" evidence="1">
    <location>
        <begin position="146"/>
        <end position="156"/>
    </location>
</feature>
<evidence type="ECO:0000256" key="2">
    <source>
        <dbReference type="SAM" id="Phobius"/>
    </source>
</evidence>
<accession>A0ABU9HGK7</accession>
<dbReference type="PANTHER" id="PTHR35335:SF1">
    <property type="entry name" value="UPF0716 PROTEIN FXSA"/>
    <property type="match status" value="1"/>
</dbReference>
<feature type="region of interest" description="Disordered" evidence="1">
    <location>
        <begin position="126"/>
        <end position="156"/>
    </location>
</feature>
<proteinExistence type="predicted"/>
<keyword evidence="2" id="KW-0472">Membrane</keyword>
<dbReference type="NCBIfam" id="NF008528">
    <property type="entry name" value="PRK11463.1-2"/>
    <property type="match status" value="1"/>
</dbReference>
<gene>
    <name evidence="3" type="ORF">V6255_17245</name>
</gene>
<dbReference type="Proteomes" id="UP001366060">
    <property type="component" value="Unassembled WGS sequence"/>
</dbReference>